<accession>A0A4Y2WDH8</accession>
<feature type="region of interest" description="Disordered" evidence="1">
    <location>
        <begin position="40"/>
        <end position="83"/>
    </location>
</feature>
<organism evidence="2 3">
    <name type="scientific">Araneus ventricosus</name>
    <name type="common">Orbweaver spider</name>
    <name type="synonym">Epeira ventricosa</name>
    <dbReference type="NCBI Taxonomy" id="182803"/>
    <lineage>
        <taxon>Eukaryota</taxon>
        <taxon>Metazoa</taxon>
        <taxon>Ecdysozoa</taxon>
        <taxon>Arthropoda</taxon>
        <taxon>Chelicerata</taxon>
        <taxon>Arachnida</taxon>
        <taxon>Araneae</taxon>
        <taxon>Araneomorphae</taxon>
        <taxon>Entelegynae</taxon>
        <taxon>Araneoidea</taxon>
        <taxon>Araneidae</taxon>
        <taxon>Araneus</taxon>
    </lineage>
</organism>
<evidence type="ECO:0000313" key="3">
    <source>
        <dbReference type="Proteomes" id="UP000499080"/>
    </source>
</evidence>
<dbReference type="AlphaFoldDB" id="A0A4Y2WDH8"/>
<sequence>MQSSWALLWRGVAVLDSDQMLPSQEHLWSNWEKKTNQISNQRLSEDRESATGHLGRNTPEGNIRQSKESHRDARTEQCFKMQV</sequence>
<gene>
    <name evidence="2" type="ORF">AVEN_168694_1</name>
</gene>
<name>A0A4Y2WDH8_ARAVE</name>
<dbReference type="Proteomes" id="UP000499080">
    <property type="component" value="Unassembled WGS sequence"/>
</dbReference>
<keyword evidence="3" id="KW-1185">Reference proteome</keyword>
<protein>
    <submittedName>
        <fullName evidence="2">Uncharacterized protein</fullName>
    </submittedName>
</protein>
<proteinExistence type="predicted"/>
<evidence type="ECO:0000313" key="2">
    <source>
        <dbReference type="EMBL" id="GBO34330.1"/>
    </source>
</evidence>
<reference evidence="2 3" key="1">
    <citation type="journal article" date="2019" name="Sci. Rep.">
        <title>Orb-weaving spider Araneus ventricosus genome elucidates the spidroin gene catalogue.</title>
        <authorList>
            <person name="Kono N."/>
            <person name="Nakamura H."/>
            <person name="Ohtoshi R."/>
            <person name="Moran D.A.P."/>
            <person name="Shinohara A."/>
            <person name="Yoshida Y."/>
            <person name="Fujiwara M."/>
            <person name="Mori M."/>
            <person name="Tomita M."/>
            <person name="Arakawa K."/>
        </authorList>
    </citation>
    <scope>NUCLEOTIDE SEQUENCE [LARGE SCALE GENOMIC DNA]</scope>
</reference>
<comment type="caution">
    <text evidence="2">The sequence shown here is derived from an EMBL/GenBank/DDBJ whole genome shotgun (WGS) entry which is preliminary data.</text>
</comment>
<evidence type="ECO:0000256" key="1">
    <source>
        <dbReference type="SAM" id="MobiDB-lite"/>
    </source>
</evidence>
<feature type="compositionally biased region" description="Basic and acidic residues" evidence="1">
    <location>
        <begin position="65"/>
        <end position="77"/>
    </location>
</feature>
<dbReference type="EMBL" id="BGPR01058132">
    <property type="protein sequence ID" value="GBO34330.1"/>
    <property type="molecule type" value="Genomic_DNA"/>
</dbReference>